<reference evidence="2" key="2">
    <citation type="submission" date="2015-06" db="UniProtKB">
        <authorList>
            <consortium name="EnsemblPlants"/>
        </authorList>
    </citation>
    <scope>IDENTIFICATION</scope>
    <source>
        <strain evidence="2">DM1-3 516 R44</strain>
    </source>
</reference>
<dbReference type="Gramene" id="PGSC0003DMT400095877">
    <property type="protein sequence ID" value="PGSC0003DMT400095877"/>
    <property type="gene ID" value="PGSC0003DMG400045448"/>
</dbReference>
<evidence type="ECO:0000256" key="1">
    <source>
        <dbReference type="SAM" id="MobiDB-lite"/>
    </source>
</evidence>
<evidence type="ECO:0000313" key="2">
    <source>
        <dbReference type="EnsemblPlants" id="PGSC0003DMT400095877"/>
    </source>
</evidence>
<evidence type="ECO:0000313" key="3">
    <source>
        <dbReference type="Proteomes" id="UP000011115"/>
    </source>
</evidence>
<protein>
    <submittedName>
        <fullName evidence="2">Uncharacterized protein</fullName>
    </submittedName>
</protein>
<organism evidence="2 3">
    <name type="scientific">Solanum tuberosum</name>
    <name type="common">Potato</name>
    <dbReference type="NCBI Taxonomy" id="4113"/>
    <lineage>
        <taxon>Eukaryota</taxon>
        <taxon>Viridiplantae</taxon>
        <taxon>Streptophyta</taxon>
        <taxon>Embryophyta</taxon>
        <taxon>Tracheophyta</taxon>
        <taxon>Spermatophyta</taxon>
        <taxon>Magnoliopsida</taxon>
        <taxon>eudicotyledons</taxon>
        <taxon>Gunneridae</taxon>
        <taxon>Pentapetalae</taxon>
        <taxon>asterids</taxon>
        <taxon>lamiids</taxon>
        <taxon>Solanales</taxon>
        <taxon>Solanaceae</taxon>
        <taxon>Solanoideae</taxon>
        <taxon>Solaneae</taxon>
        <taxon>Solanum</taxon>
    </lineage>
</organism>
<dbReference type="PaxDb" id="4113-PGSC0003DMT400095877"/>
<dbReference type="HOGENOM" id="CLU_2311086_0_0_1"/>
<proteinExistence type="predicted"/>
<dbReference type="Proteomes" id="UP000011115">
    <property type="component" value="Unassembled WGS sequence"/>
</dbReference>
<feature type="region of interest" description="Disordered" evidence="1">
    <location>
        <begin position="1"/>
        <end position="28"/>
    </location>
</feature>
<name>M1DX83_SOLTU</name>
<dbReference type="EnsemblPlants" id="PGSC0003DMT400095877">
    <property type="protein sequence ID" value="PGSC0003DMT400095877"/>
    <property type="gene ID" value="PGSC0003DMG400045448"/>
</dbReference>
<dbReference type="InParanoid" id="M1DX83"/>
<sequence>MDQKTEQKNQTLTSIPLPSLLRPVTPKTPLFQPSPISYKLQTTAIKPPSPFSLTTKTSLAKTISKRQPPLTHFSGELRHQNELVTTLFLANNDLNTKPSS</sequence>
<reference evidence="3" key="1">
    <citation type="journal article" date="2011" name="Nature">
        <title>Genome sequence and analysis of the tuber crop potato.</title>
        <authorList>
            <consortium name="The Potato Genome Sequencing Consortium"/>
        </authorList>
    </citation>
    <scope>NUCLEOTIDE SEQUENCE [LARGE SCALE GENOMIC DNA]</scope>
    <source>
        <strain evidence="3">cv. DM1-3 516 R44</strain>
    </source>
</reference>
<keyword evidence="3" id="KW-1185">Reference proteome</keyword>
<dbReference type="AlphaFoldDB" id="M1DX83"/>
<accession>M1DX83</accession>